<feature type="repeat" description="TPR" evidence="3">
    <location>
        <begin position="1294"/>
        <end position="1327"/>
    </location>
</feature>
<dbReference type="PANTHER" id="PTHR44858:SF1">
    <property type="entry name" value="UDP-N-ACETYLGLUCOSAMINE--PEPTIDE N-ACETYLGLUCOSAMINYLTRANSFERASE SPINDLY-RELATED"/>
    <property type="match status" value="1"/>
</dbReference>
<evidence type="ECO:0000313" key="4">
    <source>
        <dbReference type="EMBL" id="EKX52537.1"/>
    </source>
</evidence>
<reference evidence="5" key="3">
    <citation type="submission" date="2015-06" db="UniProtKB">
        <authorList>
            <consortium name="EnsemblProtists"/>
        </authorList>
    </citation>
    <scope>IDENTIFICATION</scope>
</reference>
<dbReference type="PROSITE" id="PS50005">
    <property type="entry name" value="TPR"/>
    <property type="match status" value="2"/>
</dbReference>
<dbReference type="Gene3D" id="1.25.40.10">
    <property type="entry name" value="Tetratricopeptide repeat domain"/>
    <property type="match status" value="5"/>
</dbReference>
<protein>
    <submittedName>
        <fullName evidence="4 5">Uncharacterized protein</fullName>
    </submittedName>
</protein>
<dbReference type="InterPro" id="IPR050498">
    <property type="entry name" value="Ycf3"/>
</dbReference>
<dbReference type="SUPFAM" id="SSF48452">
    <property type="entry name" value="TPR-like"/>
    <property type="match status" value="3"/>
</dbReference>
<keyword evidence="1" id="KW-0677">Repeat</keyword>
<evidence type="ECO:0000313" key="5">
    <source>
        <dbReference type="EnsemblProtists" id="EKX52537"/>
    </source>
</evidence>
<dbReference type="InterPro" id="IPR019734">
    <property type="entry name" value="TPR_rpt"/>
</dbReference>
<dbReference type="GeneID" id="17309247"/>
<dbReference type="KEGG" id="gtt:GUITHDRAFT_133609"/>
<proteinExistence type="predicted"/>
<dbReference type="EnsemblProtists" id="EKX52537">
    <property type="protein sequence ID" value="EKX52537"/>
    <property type="gene ID" value="GUITHDRAFT_133609"/>
</dbReference>
<dbReference type="InterPro" id="IPR011990">
    <property type="entry name" value="TPR-like_helical_dom_sf"/>
</dbReference>
<dbReference type="PANTHER" id="PTHR44858">
    <property type="entry name" value="TETRATRICOPEPTIDE REPEAT PROTEIN 6"/>
    <property type="match status" value="1"/>
</dbReference>
<dbReference type="EMBL" id="JH992972">
    <property type="protein sequence ID" value="EKX52537.1"/>
    <property type="molecule type" value="Genomic_DNA"/>
</dbReference>
<accession>L1JVX6</accession>
<reference evidence="4 6" key="1">
    <citation type="journal article" date="2012" name="Nature">
        <title>Algal genomes reveal evolutionary mosaicism and the fate of nucleomorphs.</title>
        <authorList>
            <consortium name="DOE Joint Genome Institute"/>
            <person name="Curtis B.A."/>
            <person name="Tanifuji G."/>
            <person name="Burki F."/>
            <person name="Gruber A."/>
            <person name="Irimia M."/>
            <person name="Maruyama S."/>
            <person name="Arias M.C."/>
            <person name="Ball S.G."/>
            <person name="Gile G.H."/>
            <person name="Hirakawa Y."/>
            <person name="Hopkins J.F."/>
            <person name="Kuo A."/>
            <person name="Rensing S.A."/>
            <person name="Schmutz J."/>
            <person name="Symeonidi A."/>
            <person name="Elias M."/>
            <person name="Eveleigh R.J."/>
            <person name="Herman E.K."/>
            <person name="Klute M.J."/>
            <person name="Nakayama T."/>
            <person name="Obornik M."/>
            <person name="Reyes-Prieto A."/>
            <person name="Armbrust E.V."/>
            <person name="Aves S.J."/>
            <person name="Beiko R.G."/>
            <person name="Coutinho P."/>
            <person name="Dacks J.B."/>
            <person name="Durnford D.G."/>
            <person name="Fast N.M."/>
            <person name="Green B.R."/>
            <person name="Grisdale C.J."/>
            <person name="Hempel F."/>
            <person name="Henrissat B."/>
            <person name="Hoppner M.P."/>
            <person name="Ishida K."/>
            <person name="Kim E."/>
            <person name="Koreny L."/>
            <person name="Kroth P.G."/>
            <person name="Liu Y."/>
            <person name="Malik S.B."/>
            <person name="Maier U.G."/>
            <person name="McRose D."/>
            <person name="Mock T."/>
            <person name="Neilson J.A."/>
            <person name="Onodera N.T."/>
            <person name="Poole A.M."/>
            <person name="Pritham E.J."/>
            <person name="Richards T.A."/>
            <person name="Rocap G."/>
            <person name="Roy S.W."/>
            <person name="Sarai C."/>
            <person name="Schaack S."/>
            <person name="Shirato S."/>
            <person name="Slamovits C.H."/>
            <person name="Spencer D.F."/>
            <person name="Suzuki S."/>
            <person name="Worden A.Z."/>
            <person name="Zauner S."/>
            <person name="Barry K."/>
            <person name="Bell C."/>
            <person name="Bharti A.K."/>
            <person name="Crow J.A."/>
            <person name="Grimwood J."/>
            <person name="Kramer R."/>
            <person name="Lindquist E."/>
            <person name="Lucas S."/>
            <person name="Salamov A."/>
            <person name="McFadden G.I."/>
            <person name="Lane C.E."/>
            <person name="Keeling P.J."/>
            <person name="Gray M.W."/>
            <person name="Grigoriev I.V."/>
            <person name="Archibald J.M."/>
        </authorList>
    </citation>
    <scope>NUCLEOTIDE SEQUENCE</scope>
    <source>
        <strain evidence="4 6">CCMP2712</strain>
    </source>
</reference>
<evidence type="ECO:0000313" key="6">
    <source>
        <dbReference type="Proteomes" id="UP000011087"/>
    </source>
</evidence>
<feature type="repeat" description="TPR" evidence="3">
    <location>
        <begin position="1260"/>
        <end position="1293"/>
    </location>
</feature>
<evidence type="ECO:0000256" key="1">
    <source>
        <dbReference type="ARBA" id="ARBA00022737"/>
    </source>
</evidence>
<keyword evidence="2 3" id="KW-0802">TPR repeat</keyword>
<dbReference type="OrthoDB" id="1658288at2759"/>
<dbReference type="SMART" id="SM00028">
    <property type="entry name" value="TPR"/>
    <property type="match status" value="11"/>
</dbReference>
<keyword evidence="6" id="KW-1185">Reference proteome</keyword>
<dbReference type="RefSeq" id="XP_005839517.1">
    <property type="nucleotide sequence ID" value="XM_005839460.1"/>
</dbReference>
<sequence length="1856" mass="213712">MSEAERELETAIRLLSQKRGRVEFGDAGVARAHGILQDLSRRMLNSSAVLLALSDANIMQGKLESGLQVLEGLTGDLFSRTSSSNLFARTSSSASANVKNDLWIKIASRKRKASPDLPNLDSEDTDDLPFSAGALRRAQLVYSELVKEGFLDLRLRLYIAFIMKYLGDFTLFESLLRHPDIDDHFYFRYVADSQHCDWFDYKSRCWFQLPYLKWLTSNPQETDMNKLKIQYFSSLLSCGNTNQSKQHGESFESFVQEENLIDTFLKEINEEFTQWRVFRGHLLIRYGKLKAAYGDLEQASGSHCIGNLEFSRLLGIAHIHLRKLEIEKAQTHYESILSSSSLDVHEKYADFQMMDSEILGMSARVGRAICLRLKGKTNEQKNELTQIIARNTQLFDPSYLTLMFQMFDNNLDAAKDLLNNLHKLTDGKTYCYHYTLKPILLEHDLRDDSEIVKLKDDSMYMDRILDLVYNQSVQADNAELIWIAVLDLIVEGQFAGALNILEHMMHCESTANTSIQHVEFHFDKYQEYCKSMDNQVLKISPTNDYLDNELRAIFHLRRGRWLEKNLKMTFEAFGEYSMALELLNLSTRKNSINVKRKAFFKRFRLFLHKGNYSDAMMDLKSCIDFANILVQTTSSRNDYAKASLNRSLQKYHFNLGFVSFCVGQHEQAEMSFTISLGHDDFVSRSHAYLGLIYSKQPSKAAEAIKSLKQSLKGADELKENEREVRLALAGLLMQHTVEYKGAIQQYSQVVKSHPTDLLTRSLRANLYFLQGMFQEALEDYSHCLKLPGEGTGNNSLDLSSLRYFRGCCYQKLEKFSEAKKDFEMIHSEKKNDSDFLQSLAAVYEACGQIESSIETYSSLVEILGKRDKTEEYIRILRHRAKLCTICDQETWAIKDLSKIIAMRPKDAEAHYERGSLIKVTHLDAPTASDEPHHVQLRMAIDDFACIESGHPLYVKARIKLKAVCNALGIPTEEEFKEQLIKIEKNRIDGIDPDYVMEYVLKMSQEIQQDAASGLRKFNVRWNKSVVNHETKNENARQVDIIASLDGTYCISEHRRIIYGGIKSKYCVFERELSQQDHYPFKMRFKVSGDSHEVHFICQDQESRDTIFRTHHRLSYTSDTGSMYRTPIHLMKELSLKHSKDEKLQYHLARLQEEDGDFESSIRSYLNSLRLVSPSSLLKDSYSDEFQRYHHTLLQYIPELSLAMLLPWNGNSSANRMKSKVFYRLGSIEIKRSALSDSPSTLNEFSKNVLEVSMLLDRNLLQPNILLGKHFMQEKKFETAIQYFQNVIRINKDMPEAYNNLGVALDCVGRESEALEAFGKALRDKSNLYVAECNIIMIKLRQVISRQEASSVNNRLDQLINTKSLSNSFIFTLRGLSKRKLITLLQDDAEAKTKLTSEMRKDFKTALKLDPMKQQARMGLILSYLEEFEVQSAIELLGSFQDPSGQPGSRKELIVTALKLKSYFVKPVATFLHVLRMTPDIEETTLLHPSAEFEEFRIIDQYLLRYLQNSAFSVQMTHHSLQKFKKQIQIIVYGFEQDLCAKVIKSLDKILMMSECNDYLKILCLMKRTLAHERVGNLRQAATDALMALEMLGLNLSKQQDKHHSFPTCQGDLSTSLLYAFLCYTGNLHESDKIRNYKLAKHIYRTATIIEPDKVLGYLNLGNLYRKRLKFLHCMQSYLDAMRCNAANGRKTNSEFAVHLEQTYELCTKYFESMVAKMKGNAAEQVIELSSLEGDLLLIEQRINRIQAPSRSVRMSLKRASHVLLQNGDSVLKELHTKGATCREITEKSFLFEDFYAAFNSFSDVLESIVSDDDKQKLDKELEDDDVLKNIENVFANKEYAFLSQALEFWSRASIRW</sequence>
<dbReference type="Proteomes" id="UP000011087">
    <property type="component" value="Unassembled WGS sequence"/>
</dbReference>
<organism evidence="4">
    <name type="scientific">Guillardia theta (strain CCMP2712)</name>
    <name type="common">Cryptophyte</name>
    <dbReference type="NCBI Taxonomy" id="905079"/>
    <lineage>
        <taxon>Eukaryota</taxon>
        <taxon>Cryptophyceae</taxon>
        <taxon>Pyrenomonadales</taxon>
        <taxon>Geminigeraceae</taxon>
        <taxon>Guillardia</taxon>
    </lineage>
</organism>
<dbReference type="PaxDb" id="55529-EKX52537"/>
<name>L1JVX6_GUITC</name>
<dbReference type="HOGENOM" id="CLU_236769_0_0_1"/>
<evidence type="ECO:0000256" key="3">
    <source>
        <dbReference type="PROSITE-ProRule" id="PRU00339"/>
    </source>
</evidence>
<reference evidence="6" key="2">
    <citation type="submission" date="2012-11" db="EMBL/GenBank/DDBJ databases">
        <authorList>
            <person name="Kuo A."/>
            <person name="Curtis B.A."/>
            <person name="Tanifuji G."/>
            <person name="Burki F."/>
            <person name="Gruber A."/>
            <person name="Irimia M."/>
            <person name="Maruyama S."/>
            <person name="Arias M.C."/>
            <person name="Ball S.G."/>
            <person name="Gile G.H."/>
            <person name="Hirakawa Y."/>
            <person name="Hopkins J.F."/>
            <person name="Rensing S.A."/>
            <person name="Schmutz J."/>
            <person name="Symeonidi A."/>
            <person name="Elias M."/>
            <person name="Eveleigh R.J."/>
            <person name="Herman E.K."/>
            <person name="Klute M.J."/>
            <person name="Nakayama T."/>
            <person name="Obornik M."/>
            <person name="Reyes-Prieto A."/>
            <person name="Armbrust E.V."/>
            <person name="Aves S.J."/>
            <person name="Beiko R.G."/>
            <person name="Coutinho P."/>
            <person name="Dacks J.B."/>
            <person name="Durnford D.G."/>
            <person name="Fast N.M."/>
            <person name="Green B.R."/>
            <person name="Grisdale C."/>
            <person name="Hempe F."/>
            <person name="Henrissat B."/>
            <person name="Hoppner M.P."/>
            <person name="Ishida K.-I."/>
            <person name="Kim E."/>
            <person name="Koreny L."/>
            <person name="Kroth P.G."/>
            <person name="Liu Y."/>
            <person name="Malik S.-B."/>
            <person name="Maier U.G."/>
            <person name="McRose D."/>
            <person name="Mock T."/>
            <person name="Neilson J.A."/>
            <person name="Onodera N.T."/>
            <person name="Poole A.M."/>
            <person name="Pritham E.J."/>
            <person name="Richards T.A."/>
            <person name="Rocap G."/>
            <person name="Roy S.W."/>
            <person name="Sarai C."/>
            <person name="Schaack S."/>
            <person name="Shirato S."/>
            <person name="Slamovits C.H."/>
            <person name="Spencer D.F."/>
            <person name="Suzuki S."/>
            <person name="Worden A.Z."/>
            <person name="Zauner S."/>
            <person name="Barry K."/>
            <person name="Bell C."/>
            <person name="Bharti A.K."/>
            <person name="Crow J.A."/>
            <person name="Grimwood J."/>
            <person name="Kramer R."/>
            <person name="Lindquist E."/>
            <person name="Lucas S."/>
            <person name="Salamov A."/>
            <person name="McFadden G.I."/>
            <person name="Lane C.E."/>
            <person name="Keeling P.J."/>
            <person name="Gray M.W."/>
            <person name="Grigoriev I.V."/>
            <person name="Archibald J.M."/>
        </authorList>
    </citation>
    <scope>NUCLEOTIDE SEQUENCE</scope>
    <source>
        <strain evidence="6">CCMP2712</strain>
    </source>
</reference>
<gene>
    <name evidence="4" type="ORF">GUITHDRAFT_133609</name>
</gene>
<evidence type="ECO:0000256" key="2">
    <source>
        <dbReference type="ARBA" id="ARBA00022803"/>
    </source>
</evidence>